<keyword evidence="2" id="KW-1185">Reference proteome</keyword>
<organism evidence="1 2">
    <name type="scientific">Brumimicrobium glaciale</name>
    <dbReference type="NCBI Taxonomy" id="200475"/>
    <lineage>
        <taxon>Bacteria</taxon>
        <taxon>Pseudomonadati</taxon>
        <taxon>Bacteroidota</taxon>
        <taxon>Flavobacteriia</taxon>
        <taxon>Flavobacteriales</taxon>
        <taxon>Crocinitomicaceae</taxon>
        <taxon>Brumimicrobium</taxon>
    </lineage>
</organism>
<dbReference type="CDD" id="cd07064">
    <property type="entry name" value="AlkD_like_1"/>
    <property type="match status" value="1"/>
</dbReference>
<comment type="caution">
    <text evidence="1">The sequence shown here is derived from an EMBL/GenBank/DDBJ whole genome shotgun (WGS) entry which is preliminary data.</text>
</comment>
<dbReference type="RefSeq" id="WP_130091886.1">
    <property type="nucleotide sequence ID" value="NZ_SETE01000001.1"/>
</dbReference>
<accession>A0A4Q4KS90</accession>
<dbReference type="Gene3D" id="1.25.40.290">
    <property type="entry name" value="ARM repeat domains"/>
    <property type="match status" value="1"/>
</dbReference>
<proteinExistence type="predicted"/>
<dbReference type="PANTHER" id="PTHR34070:SF1">
    <property type="entry name" value="DNA ALKYLATION REPAIR PROTEIN"/>
    <property type="match status" value="1"/>
</dbReference>
<dbReference type="Proteomes" id="UP000293952">
    <property type="component" value="Unassembled WGS sequence"/>
</dbReference>
<reference evidence="1 2" key="1">
    <citation type="submission" date="2019-02" db="EMBL/GenBank/DDBJ databases">
        <title>Genome sequence of the sea-ice species Brumimicrobium glaciale.</title>
        <authorList>
            <person name="Bowman J.P."/>
        </authorList>
    </citation>
    <scope>NUCLEOTIDE SEQUENCE [LARGE SCALE GENOMIC DNA]</scope>
    <source>
        <strain evidence="1 2">IC156</strain>
    </source>
</reference>
<dbReference type="OrthoDB" id="9775346at2"/>
<dbReference type="SUPFAM" id="SSF48371">
    <property type="entry name" value="ARM repeat"/>
    <property type="match status" value="1"/>
</dbReference>
<evidence type="ECO:0000313" key="1">
    <source>
        <dbReference type="EMBL" id="RYM35519.1"/>
    </source>
</evidence>
<dbReference type="Pfam" id="PF08713">
    <property type="entry name" value="DNA_alkylation"/>
    <property type="match status" value="1"/>
</dbReference>
<dbReference type="EMBL" id="SETE01000001">
    <property type="protein sequence ID" value="RYM35519.1"/>
    <property type="molecule type" value="Genomic_DNA"/>
</dbReference>
<evidence type="ECO:0000313" key="2">
    <source>
        <dbReference type="Proteomes" id="UP000293952"/>
    </source>
</evidence>
<dbReference type="InterPro" id="IPR014825">
    <property type="entry name" value="DNA_alkylation"/>
</dbReference>
<dbReference type="InterPro" id="IPR016024">
    <property type="entry name" value="ARM-type_fold"/>
</dbReference>
<dbReference type="PANTHER" id="PTHR34070">
    <property type="entry name" value="ARMADILLO-TYPE FOLD"/>
    <property type="match status" value="1"/>
</dbReference>
<gene>
    <name evidence="1" type="ORF">ERX46_00590</name>
</gene>
<name>A0A4Q4KS90_9FLAO</name>
<protein>
    <submittedName>
        <fullName evidence="1">DNA alkylation repair protein</fullName>
    </submittedName>
</protein>
<sequence>MKHPIISIFEDAANPKIANEQGAYMKERHPYFGIKTPYRRDLQKPFLLKSNLPEKSEAFEIVKDLWNEPQRELHYFAQEFFGKYMKTLEKQDLELIEWMIIRNSWWDTIDFIATKPLAEYFKKFPEERKSTVDRWLETDNIWLKRSALLFQLKYKKDTDSELLSYIILELADSKGFFIKKAIGWILREYAKTNEKWVIRFVAENELQPLSKREAVRLIMNYE</sequence>
<dbReference type="AlphaFoldDB" id="A0A4Q4KS90"/>
<dbReference type="Gene3D" id="1.20.1660.10">
    <property type="entry name" value="Hypothetical protein (EF3068)"/>
    <property type="match status" value="1"/>
</dbReference>